<dbReference type="EMBL" id="BAAANF010000017">
    <property type="protein sequence ID" value="GAA1699756.1"/>
    <property type="molecule type" value="Genomic_DNA"/>
</dbReference>
<comment type="caution">
    <text evidence="5">The sequence shown here is derived from an EMBL/GenBank/DDBJ whole genome shotgun (WGS) entry which is preliminary data.</text>
</comment>
<dbReference type="PROSITE" id="PS50983">
    <property type="entry name" value="FE_B12_PBP"/>
    <property type="match status" value="1"/>
</dbReference>
<evidence type="ECO:0000259" key="4">
    <source>
        <dbReference type="PROSITE" id="PS50983"/>
    </source>
</evidence>
<dbReference type="PROSITE" id="PS51257">
    <property type="entry name" value="PROKAR_LIPOPROTEIN"/>
    <property type="match status" value="1"/>
</dbReference>
<dbReference type="SUPFAM" id="SSF53807">
    <property type="entry name" value="Helical backbone' metal receptor"/>
    <property type="match status" value="1"/>
</dbReference>
<comment type="similarity">
    <text evidence="1">Belongs to the bacterial solute-binding protein 8 family.</text>
</comment>
<evidence type="ECO:0000313" key="6">
    <source>
        <dbReference type="Proteomes" id="UP001500280"/>
    </source>
</evidence>
<reference evidence="5 6" key="1">
    <citation type="journal article" date="2019" name="Int. J. Syst. Evol. Microbiol.">
        <title>The Global Catalogue of Microorganisms (GCM) 10K type strain sequencing project: providing services to taxonomists for standard genome sequencing and annotation.</title>
        <authorList>
            <consortium name="The Broad Institute Genomics Platform"/>
            <consortium name="The Broad Institute Genome Sequencing Center for Infectious Disease"/>
            <person name="Wu L."/>
            <person name="Ma J."/>
        </authorList>
    </citation>
    <scope>NUCLEOTIDE SEQUENCE [LARGE SCALE GENOMIC DNA]</scope>
    <source>
        <strain evidence="5 6">JCM 14307</strain>
    </source>
</reference>
<feature type="signal peptide" evidence="3">
    <location>
        <begin position="1"/>
        <end position="32"/>
    </location>
</feature>
<keyword evidence="6" id="KW-1185">Reference proteome</keyword>
<evidence type="ECO:0000313" key="5">
    <source>
        <dbReference type="EMBL" id="GAA1699756.1"/>
    </source>
</evidence>
<feature type="chain" id="PRO_5045830557" evidence="3">
    <location>
        <begin position="33"/>
        <end position="383"/>
    </location>
</feature>
<dbReference type="Pfam" id="PF01497">
    <property type="entry name" value="Peripla_BP_2"/>
    <property type="match status" value="1"/>
</dbReference>
<evidence type="ECO:0000256" key="2">
    <source>
        <dbReference type="SAM" id="MobiDB-lite"/>
    </source>
</evidence>
<feature type="region of interest" description="Disordered" evidence="2">
    <location>
        <begin position="49"/>
        <end position="80"/>
    </location>
</feature>
<evidence type="ECO:0000256" key="1">
    <source>
        <dbReference type="ARBA" id="ARBA00008814"/>
    </source>
</evidence>
<gene>
    <name evidence="5" type="ORF">GCM10009745_53010</name>
</gene>
<keyword evidence="3" id="KW-0732">Signal</keyword>
<evidence type="ECO:0000256" key="3">
    <source>
        <dbReference type="SAM" id="SignalP"/>
    </source>
</evidence>
<dbReference type="InterPro" id="IPR050902">
    <property type="entry name" value="ABC_Transporter_SBP"/>
</dbReference>
<dbReference type="InterPro" id="IPR002491">
    <property type="entry name" value="ABC_transptr_periplasmic_BD"/>
</dbReference>
<accession>A0ABN2I736</accession>
<sequence>MTLDLSRVSRTAILVVLLLLVAVGCAGPAASAEQPAMVDACRPPVKGFAVTTDGDGKPLPKATTAPATGADPHTLTGPATATLTDHAIHPVASTAQPKLPVDVKSCDGKQVQVKDASRIIAVDLYGTLAEIVFSLGLGDKVVGRDTSTGFPEAAHLPKVTPSAHDLNAEAILSLDPTVVLTDKSIGPPEVIDQLRASGVPVIFFSDARTMDGMPSQIRAVAGALGVPERGEELVKRTSAEITSALALAPTGGLGHQRMPLRMTFLYIRGTAGVYLMSGPGSGADAMIKAIGGIDTGTDIGLDKSFVPLTSEALIRAQPEVIIVMTEGLKSVKGVDGLLKLPGLGQTPAGQHRRIIDMNDTELLGFGPRTGRTVAALAKAVYTP</sequence>
<feature type="domain" description="Fe/B12 periplasmic-binding" evidence="4">
    <location>
        <begin position="120"/>
        <end position="383"/>
    </location>
</feature>
<dbReference type="PANTHER" id="PTHR30535:SF4">
    <property type="entry name" value="HEMIN-BINDING PERIPLASMIC PROTEIN HMUT"/>
    <property type="match status" value="1"/>
</dbReference>
<dbReference type="PANTHER" id="PTHR30535">
    <property type="entry name" value="VITAMIN B12-BINDING PROTEIN"/>
    <property type="match status" value="1"/>
</dbReference>
<name>A0ABN2I736_9ACTN</name>
<proteinExistence type="inferred from homology"/>
<dbReference type="RefSeq" id="WP_344157473.1">
    <property type="nucleotide sequence ID" value="NZ_BAAANF010000017.1"/>
</dbReference>
<organism evidence="5 6">
    <name type="scientific">Kribbella yunnanensis</name>
    <dbReference type="NCBI Taxonomy" id="190194"/>
    <lineage>
        <taxon>Bacteria</taxon>
        <taxon>Bacillati</taxon>
        <taxon>Actinomycetota</taxon>
        <taxon>Actinomycetes</taxon>
        <taxon>Propionibacteriales</taxon>
        <taxon>Kribbellaceae</taxon>
        <taxon>Kribbella</taxon>
    </lineage>
</organism>
<protein>
    <submittedName>
        <fullName evidence="5">ABC transporter substrate-binding protein</fullName>
    </submittedName>
</protein>
<dbReference type="Gene3D" id="3.40.50.1980">
    <property type="entry name" value="Nitrogenase molybdenum iron protein domain"/>
    <property type="match status" value="2"/>
</dbReference>
<dbReference type="Proteomes" id="UP001500280">
    <property type="component" value="Unassembled WGS sequence"/>
</dbReference>